<dbReference type="PANTHER" id="PTHR34815:SF2">
    <property type="entry name" value="N-ACETYLTRANSFERASE DOMAIN-CONTAINING PROTEIN"/>
    <property type="match status" value="1"/>
</dbReference>
<evidence type="ECO:0008006" key="3">
    <source>
        <dbReference type="Google" id="ProtNLM"/>
    </source>
</evidence>
<dbReference type="RefSeq" id="XP_070059269.1">
    <property type="nucleotide sequence ID" value="XM_070203168.1"/>
</dbReference>
<dbReference type="Proteomes" id="UP000094020">
    <property type="component" value="Chromosome 7"/>
</dbReference>
<keyword evidence="2" id="KW-1185">Reference proteome</keyword>
<name>A0AAJ8L903_9TREE</name>
<accession>A0AAJ8L903</accession>
<organism evidence="1 2">
    <name type="scientific">Kwoniella pini CBS 10737</name>
    <dbReference type="NCBI Taxonomy" id="1296096"/>
    <lineage>
        <taxon>Eukaryota</taxon>
        <taxon>Fungi</taxon>
        <taxon>Dikarya</taxon>
        <taxon>Basidiomycota</taxon>
        <taxon>Agaricomycotina</taxon>
        <taxon>Tremellomycetes</taxon>
        <taxon>Tremellales</taxon>
        <taxon>Cryptococcaceae</taxon>
        <taxon>Kwoniella</taxon>
    </lineage>
</organism>
<reference evidence="1" key="1">
    <citation type="submission" date="2013-07" db="EMBL/GenBank/DDBJ databases">
        <authorList>
            <consortium name="The Broad Institute Genome Sequencing Platform"/>
            <person name="Cuomo C."/>
            <person name="Litvintseva A."/>
            <person name="Chen Y."/>
            <person name="Heitman J."/>
            <person name="Sun S."/>
            <person name="Springer D."/>
            <person name="Dromer F."/>
            <person name="Young S.K."/>
            <person name="Zeng Q."/>
            <person name="Gargeya S."/>
            <person name="Fitzgerald M."/>
            <person name="Abouelleil A."/>
            <person name="Alvarado L."/>
            <person name="Berlin A.M."/>
            <person name="Chapman S.B."/>
            <person name="Dewar J."/>
            <person name="Goldberg J."/>
            <person name="Griggs A."/>
            <person name="Gujja S."/>
            <person name="Hansen M."/>
            <person name="Howarth C."/>
            <person name="Imamovic A."/>
            <person name="Larimer J."/>
            <person name="McCowan C."/>
            <person name="Murphy C."/>
            <person name="Pearson M."/>
            <person name="Priest M."/>
            <person name="Roberts A."/>
            <person name="Saif S."/>
            <person name="Shea T."/>
            <person name="Sykes S."/>
            <person name="Wortman J."/>
            <person name="Nusbaum C."/>
            <person name="Birren B."/>
        </authorList>
    </citation>
    <scope>NUCLEOTIDE SEQUENCE</scope>
    <source>
        <strain evidence="1">CBS 10737</strain>
    </source>
</reference>
<dbReference type="AlphaFoldDB" id="A0AAJ8L903"/>
<proteinExistence type="predicted"/>
<evidence type="ECO:0000313" key="2">
    <source>
        <dbReference type="Proteomes" id="UP000094020"/>
    </source>
</evidence>
<dbReference type="GeneID" id="30171780"/>
<dbReference type="KEGG" id="kpin:30171780"/>
<protein>
    <recommendedName>
        <fullName evidence="3">N-acetyltransferase domain-containing protein</fullName>
    </recommendedName>
</protein>
<dbReference type="PANTHER" id="PTHR34815">
    <property type="entry name" value="LYSINE ACETYLTRANSFERASE"/>
    <property type="match status" value="1"/>
</dbReference>
<dbReference type="InterPro" id="IPR053013">
    <property type="entry name" value="LAT"/>
</dbReference>
<evidence type="ECO:0000313" key="1">
    <source>
        <dbReference type="EMBL" id="WWC71728.1"/>
    </source>
</evidence>
<dbReference type="EMBL" id="CP144525">
    <property type="protein sequence ID" value="WWC71728.1"/>
    <property type="molecule type" value="Genomic_DNA"/>
</dbReference>
<sequence length="393" mass="44665">MSMFKDTANLANFTIRIANELQGIQHLRAGWEIWKKDNTFEKYHTMAMKERNESPWGNDGKYLTWVLVRRDDMDGQIYAGCETYLRKGFVKHKDSNKVEDTFIYTIASVVTPKPYLRNGYATRLLSLLHHQLSNLPPPPYSFGSLPEVSATTIPKAIGSMLWSDVGSTFYSKCTSSSDRPGWVVEKPLVTELIWKILPPQSTKLDDGWEWLYLDDLPSIGAKLSNAAKLDLSKRDTSQKTLFQHDPASEGTLSFIPTKGMWQRPLIEDPEPVGLRFIPSDSQEQETIIIFSMRMINIGDRLLITYIHNLSPPQLPTVLKAMDILGHKAGQTEGWIWGLSASRPNLVKTWQGLEDRQVKTGQRQEIDGHLLGVAWYGPLEENGELIDGQMWTWA</sequence>
<reference evidence="1" key="2">
    <citation type="submission" date="2024-02" db="EMBL/GenBank/DDBJ databases">
        <title>Comparative genomics of Cryptococcus and Kwoniella reveals pathogenesis evolution and contrasting modes of karyotype evolution via chromosome fusion or intercentromeric recombination.</title>
        <authorList>
            <person name="Coelho M.A."/>
            <person name="David-Palma M."/>
            <person name="Shea T."/>
            <person name="Bowers K."/>
            <person name="McGinley-Smith S."/>
            <person name="Mohammad A.W."/>
            <person name="Gnirke A."/>
            <person name="Yurkov A.M."/>
            <person name="Nowrousian M."/>
            <person name="Sun S."/>
            <person name="Cuomo C.A."/>
            <person name="Heitman J."/>
        </authorList>
    </citation>
    <scope>NUCLEOTIDE SEQUENCE</scope>
    <source>
        <strain evidence="1">CBS 10737</strain>
    </source>
</reference>
<gene>
    <name evidence="1" type="ORF">I206_105686</name>
</gene>